<name>A0A1B2EVR4_9HYPH</name>
<dbReference type="OrthoDB" id="9798709at2"/>
<evidence type="ECO:0000313" key="1">
    <source>
        <dbReference type="EMBL" id="ANY84058.1"/>
    </source>
</evidence>
<sequence length="255" mass="28777">MNKIAQEQIEPSLYANTSSRTLLEGEIQGATVVHHSLLEGAALTSIADLHVLRVFFLISGDASFSHGAAKLRFSERMCLVPDPREGLLIAVDDRCELLEIRWQLANGEVEGLLPSVGSFPYVQIYSDCDQYRDYFKSEKTISRTIIPPHLLPRFCMGSVESIGPDRIEPHAHPMLDQLFFSLAENDIILLIDGERHRMKGNTLLHIPLGSDHGVDVPPGHRMHYLWLDFFSETKGMDYIVDVHKDVERRTLSDTV</sequence>
<dbReference type="KEGG" id="moc:BB934_38010"/>
<proteinExistence type="predicted"/>
<protein>
    <recommendedName>
        <fullName evidence="2">AraC-type arabinose-binding/dimerisation domain-containing protein</fullName>
    </recommendedName>
</protein>
<dbReference type="InterPro" id="IPR011051">
    <property type="entry name" value="RmlC_Cupin_sf"/>
</dbReference>
<dbReference type="EMBL" id="CP016619">
    <property type="protein sequence ID" value="ANY84058.1"/>
    <property type="molecule type" value="Genomic_DNA"/>
</dbReference>
<organism evidence="1">
    <name type="scientific">Microvirga ossetica</name>
    <dbReference type="NCBI Taxonomy" id="1882682"/>
    <lineage>
        <taxon>Bacteria</taxon>
        <taxon>Pseudomonadati</taxon>
        <taxon>Pseudomonadota</taxon>
        <taxon>Alphaproteobacteria</taxon>
        <taxon>Hyphomicrobiales</taxon>
        <taxon>Methylobacteriaceae</taxon>
        <taxon>Microvirga</taxon>
    </lineage>
</organism>
<keyword evidence="1" id="KW-0614">Plasmid</keyword>
<dbReference type="SUPFAM" id="SSF51182">
    <property type="entry name" value="RmlC-like cupins"/>
    <property type="match status" value="1"/>
</dbReference>
<gene>
    <name evidence="1" type="ORF">BB934_38010</name>
</gene>
<dbReference type="RefSeq" id="WP_099514988.1">
    <property type="nucleotide sequence ID" value="NZ_CP016619.1"/>
</dbReference>
<reference evidence="1" key="1">
    <citation type="submission" date="2016-07" db="EMBL/GenBank/DDBJ databases">
        <title>Microvirga ossetica sp. nov. a new species of rhizobia isolated from root nodules of the legume species Vicia alpestris Steven originated from North Ossetia region in the Caucasus.</title>
        <authorList>
            <person name="Safronova V.I."/>
            <person name="Kuznetsova I.G."/>
            <person name="Sazanova A.L."/>
            <person name="Belimov A."/>
            <person name="Andronov E."/>
            <person name="Osledkin Y.S."/>
            <person name="Onishchuk O.P."/>
            <person name="Kurchak O.N."/>
            <person name="Shaposhnikov A.I."/>
            <person name="Willems A."/>
            <person name="Tikhonovich I.A."/>
        </authorList>
    </citation>
    <scope>NUCLEOTIDE SEQUENCE [LARGE SCALE GENOMIC DNA]</scope>
    <source>
        <strain evidence="1">V5/3M</strain>
        <plasmid evidence="1">unnamed2</plasmid>
    </source>
</reference>
<geneLocation type="plasmid" evidence="1">
    <name>unnamed2</name>
</geneLocation>
<accession>A0A1B2EVR4</accession>
<evidence type="ECO:0008006" key="2">
    <source>
        <dbReference type="Google" id="ProtNLM"/>
    </source>
</evidence>
<dbReference type="AlphaFoldDB" id="A0A1B2EVR4"/>